<reference evidence="2 3" key="1">
    <citation type="submission" date="2017-11" db="EMBL/GenBank/DDBJ databases">
        <authorList>
            <person name="Kracher B."/>
        </authorList>
    </citation>
    <scope>NUCLEOTIDE SEQUENCE [LARGE SCALE GENOMIC DNA]</scope>
    <source>
        <strain evidence="2 3">RACE1</strain>
    </source>
</reference>
<protein>
    <submittedName>
        <fullName evidence="2">Uncharacterized protein</fullName>
    </submittedName>
</protein>
<dbReference type="VEuPathDB" id="FungiDB:BLGHR1_13580"/>
<evidence type="ECO:0000313" key="3">
    <source>
        <dbReference type="Proteomes" id="UP000275772"/>
    </source>
</evidence>
<organism evidence="2 3">
    <name type="scientific">Blumeria hordei</name>
    <name type="common">Barley powdery mildew</name>
    <name type="synonym">Blumeria graminis f. sp. hordei</name>
    <dbReference type="NCBI Taxonomy" id="2867405"/>
    <lineage>
        <taxon>Eukaryota</taxon>
        <taxon>Fungi</taxon>
        <taxon>Dikarya</taxon>
        <taxon>Ascomycota</taxon>
        <taxon>Pezizomycotina</taxon>
        <taxon>Leotiomycetes</taxon>
        <taxon>Erysiphales</taxon>
        <taxon>Erysiphaceae</taxon>
        <taxon>Blumeria</taxon>
    </lineage>
</organism>
<feature type="signal peptide" evidence="1">
    <location>
        <begin position="1"/>
        <end position="16"/>
    </location>
</feature>
<keyword evidence="1" id="KW-0732">Signal</keyword>
<evidence type="ECO:0000313" key="2">
    <source>
        <dbReference type="EMBL" id="SZF02794.1"/>
    </source>
</evidence>
<dbReference type="AlphaFoldDB" id="A0A383UR36"/>
<sequence>MKYFSIAAVALSVVTSASLHITDEGEIFQNGVRRPILNSNFRMSCLENTFYNENQILDFAQKAYRIIENSKSRLDRCTFDPFPKEVLYIYHIGKSQTQATGQISHYMIINFVGQFFTGFYQYQGNEGQVTKLCEFDEGTTFIFPGTLDDSAHSAK</sequence>
<dbReference type="Proteomes" id="UP000275772">
    <property type="component" value="Unassembled WGS sequence"/>
</dbReference>
<name>A0A383UR36_BLUHO</name>
<proteinExistence type="predicted"/>
<feature type="chain" id="PRO_5016888513" evidence="1">
    <location>
        <begin position="17"/>
        <end position="155"/>
    </location>
</feature>
<accession>A0A383UR36</accession>
<dbReference type="EMBL" id="UNSH01000045">
    <property type="protein sequence ID" value="SZF02794.1"/>
    <property type="molecule type" value="Genomic_DNA"/>
</dbReference>
<gene>
    <name evidence="2" type="ORF">BLGHR1_13580</name>
</gene>
<evidence type="ECO:0000256" key="1">
    <source>
        <dbReference type="SAM" id="SignalP"/>
    </source>
</evidence>